<dbReference type="PROSITE" id="PS00909">
    <property type="entry name" value="MR_MLE_2"/>
    <property type="match status" value="1"/>
</dbReference>
<dbReference type="Pfam" id="PF02746">
    <property type="entry name" value="MR_MLE_N"/>
    <property type="match status" value="1"/>
</dbReference>
<comment type="caution">
    <text evidence="5">The sequence shown here is derived from an EMBL/GenBank/DDBJ whole genome shotgun (WGS) entry which is preliminary data.</text>
</comment>
<dbReference type="InterPro" id="IPR029017">
    <property type="entry name" value="Enolase-like_N"/>
</dbReference>
<dbReference type="InterPro" id="IPR013341">
    <property type="entry name" value="Mandelate_racemase_N_dom"/>
</dbReference>
<dbReference type="Gene3D" id="3.20.20.120">
    <property type="entry name" value="Enolase-like C-terminal domain"/>
    <property type="match status" value="1"/>
</dbReference>
<keyword evidence="2" id="KW-0479">Metal-binding</keyword>
<organism evidence="5 6">
    <name type="scientific">Microbacterium murale</name>
    <dbReference type="NCBI Taxonomy" id="1081040"/>
    <lineage>
        <taxon>Bacteria</taxon>
        <taxon>Bacillati</taxon>
        <taxon>Actinomycetota</taxon>
        <taxon>Actinomycetes</taxon>
        <taxon>Micrococcales</taxon>
        <taxon>Microbacteriaceae</taxon>
        <taxon>Microbacterium</taxon>
    </lineage>
</organism>
<evidence type="ECO:0000313" key="5">
    <source>
        <dbReference type="EMBL" id="GGD69561.1"/>
    </source>
</evidence>
<dbReference type="EMBL" id="BMCM01000001">
    <property type="protein sequence ID" value="GGD69561.1"/>
    <property type="molecule type" value="Genomic_DNA"/>
</dbReference>
<name>A0ABQ1RGE6_9MICO</name>
<evidence type="ECO:0000256" key="2">
    <source>
        <dbReference type="ARBA" id="ARBA00022723"/>
    </source>
</evidence>
<dbReference type="InterPro" id="IPR029065">
    <property type="entry name" value="Enolase_C-like"/>
</dbReference>
<feature type="domain" description="Mandelate racemase/muconate lactonizing enzyme C-terminal" evidence="4">
    <location>
        <begin position="154"/>
        <end position="257"/>
    </location>
</feature>
<protein>
    <submittedName>
        <fullName evidence="5">Mandelate racemase</fullName>
    </submittedName>
</protein>
<dbReference type="InterPro" id="IPR036849">
    <property type="entry name" value="Enolase-like_C_sf"/>
</dbReference>
<dbReference type="InterPro" id="IPR046945">
    <property type="entry name" value="RHMD-like"/>
</dbReference>
<gene>
    <name evidence="5" type="ORF">GCM10007269_10870</name>
</gene>
<evidence type="ECO:0000256" key="3">
    <source>
        <dbReference type="ARBA" id="ARBA00022842"/>
    </source>
</evidence>
<dbReference type="Gene3D" id="3.30.390.10">
    <property type="entry name" value="Enolase-like, N-terminal domain"/>
    <property type="match status" value="1"/>
</dbReference>
<dbReference type="InterPro" id="IPR018110">
    <property type="entry name" value="Mandel_Rmase/mucon_lact_enz_CS"/>
</dbReference>
<keyword evidence="6" id="KW-1185">Reference proteome</keyword>
<reference evidence="6" key="1">
    <citation type="journal article" date="2019" name="Int. J. Syst. Evol. Microbiol.">
        <title>The Global Catalogue of Microorganisms (GCM) 10K type strain sequencing project: providing services to taxonomists for standard genome sequencing and annotation.</title>
        <authorList>
            <consortium name="The Broad Institute Genomics Platform"/>
            <consortium name="The Broad Institute Genome Sequencing Center for Infectious Disease"/>
            <person name="Wu L."/>
            <person name="Ma J."/>
        </authorList>
    </citation>
    <scope>NUCLEOTIDE SEQUENCE [LARGE SCALE GENOMIC DNA]</scope>
    <source>
        <strain evidence="6">CCM 7640</strain>
    </source>
</reference>
<dbReference type="Pfam" id="PF13378">
    <property type="entry name" value="MR_MLE_C"/>
    <property type="match status" value="1"/>
</dbReference>
<dbReference type="RefSeq" id="WP_229702762.1">
    <property type="nucleotide sequence ID" value="NZ_BMCM01000001.1"/>
</dbReference>
<evidence type="ECO:0000259" key="4">
    <source>
        <dbReference type="SMART" id="SM00922"/>
    </source>
</evidence>
<dbReference type="SUPFAM" id="SSF54826">
    <property type="entry name" value="Enolase N-terminal domain-like"/>
    <property type="match status" value="1"/>
</dbReference>
<keyword evidence="3" id="KW-0460">Magnesium</keyword>
<evidence type="ECO:0000313" key="6">
    <source>
        <dbReference type="Proteomes" id="UP000629365"/>
    </source>
</evidence>
<evidence type="ECO:0000256" key="1">
    <source>
        <dbReference type="ARBA" id="ARBA00001946"/>
    </source>
</evidence>
<comment type="cofactor">
    <cofactor evidence="1">
        <name>Mg(2+)</name>
        <dbReference type="ChEBI" id="CHEBI:18420"/>
    </cofactor>
</comment>
<dbReference type="InterPro" id="IPR013342">
    <property type="entry name" value="Mandelate_racemase_C"/>
</dbReference>
<dbReference type="SUPFAM" id="SSF51604">
    <property type="entry name" value="Enolase C-terminal domain-like"/>
    <property type="match status" value="1"/>
</dbReference>
<sequence length="388" mass="42278">MTDATIDTVTITMFDTLARTFRDSHGHDHPSEEPFAVVAALLTIVDSDGASGHTIVQGDYLRESVVTDYVRPALVGRDPLRRERIWHDLYLAQRGSYGRLHDRALTFVDQALWDLAGRKLGVPVWKLVGGYRDSVPAYASTMCGDEVPGGLSSPDDYAAFAVSLVEKGYKGVKLHTWMPPVSFAPDAKIDIRACAAVREAVGPDIALMLDSNHWYSRSDALYLARELEKLDFAWMEEPMDEYSMSSYKWLQARTDMAIAGPESVEGKFRSRAEWAASGAVDMLRIGVGSAGGITPALKVCSLADAFGMDCEIHGGGPGNLAVLAGSHNSRWYEAGLLHPHLDSVTPAPHLLSVIDAIDADGLVHMPTEPGLGESIDLEYIAAHVRDER</sequence>
<dbReference type="PANTHER" id="PTHR13794:SF58">
    <property type="entry name" value="MITOCHONDRIAL ENOLASE SUPERFAMILY MEMBER 1"/>
    <property type="match status" value="1"/>
</dbReference>
<dbReference type="Proteomes" id="UP000629365">
    <property type="component" value="Unassembled WGS sequence"/>
</dbReference>
<dbReference type="SMART" id="SM00922">
    <property type="entry name" value="MR_MLE"/>
    <property type="match status" value="1"/>
</dbReference>
<accession>A0ABQ1RGE6</accession>
<proteinExistence type="predicted"/>
<dbReference type="PANTHER" id="PTHR13794">
    <property type="entry name" value="ENOLASE SUPERFAMILY, MANDELATE RACEMASE"/>
    <property type="match status" value="1"/>
</dbReference>